<proteinExistence type="predicted"/>
<dbReference type="Proteomes" id="UP000515908">
    <property type="component" value="Chromosome 01"/>
</dbReference>
<sequence length="281" mass="30555">MNVLLSLLLLSSLTVSVQAQQDTVEAHIEFCSGAAGEPAGCTKKLTFTTVTQQAPSYNNAPVGREVTVSLVRDHTLYEDEVVSGTLVTPLSATVRQSPMQQEYQEVYLRDFYGSYTEKASYGALLFVTCTYNGTPPCGPYRTVQGVEVEQNVGLCCQCLLCGNLIDCAGTRRDACNINSVRIVFTCWDPSPDIYEGYQLTKAPLYDALTVEIQGNSMNLTTELPEVTAGGVTVTLVESIAPPVSVRDVSPLYFFARQEWPRGGGGSAGMVSARPLPRLRRR</sequence>
<keyword evidence="3" id="KW-1185">Reference proteome</keyword>
<evidence type="ECO:0000313" key="3">
    <source>
        <dbReference type="Proteomes" id="UP000515908"/>
    </source>
</evidence>
<feature type="signal peptide" evidence="1">
    <location>
        <begin position="1"/>
        <end position="19"/>
    </location>
</feature>
<organism evidence="2 3">
    <name type="scientific">Angomonas deanei</name>
    <dbReference type="NCBI Taxonomy" id="59799"/>
    <lineage>
        <taxon>Eukaryota</taxon>
        <taxon>Discoba</taxon>
        <taxon>Euglenozoa</taxon>
        <taxon>Kinetoplastea</taxon>
        <taxon>Metakinetoplastina</taxon>
        <taxon>Trypanosomatida</taxon>
        <taxon>Trypanosomatidae</taxon>
        <taxon>Strigomonadinae</taxon>
        <taxon>Angomonas</taxon>
    </lineage>
</organism>
<dbReference type="EMBL" id="LR877145">
    <property type="protein sequence ID" value="CAD2212916.1"/>
    <property type="molecule type" value="Genomic_DNA"/>
</dbReference>
<evidence type="ECO:0000313" key="2">
    <source>
        <dbReference type="EMBL" id="CAD2212916.1"/>
    </source>
</evidence>
<dbReference type="VEuPathDB" id="TriTrypDB:ADEAN_000035200"/>
<feature type="chain" id="PRO_5028869528" evidence="1">
    <location>
        <begin position="20"/>
        <end position="281"/>
    </location>
</feature>
<keyword evidence="1" id="KW-0732">Signal</keyword>
<name>A0A7G2BZK9_9TRYP</name>
<accession>A0A7G2BZK9</accession>
<reference evidence="2 3" key="1">
    <citation type="submission" date="2020-08" db="EMBL/GenBank/DDBJ databases">
        <authorList>
            <person name="Newling K."/>
            <person name="Davey J."/>
            <person name="Forrester S."/>
        </authorList>
    </citation>
    <scope>NUCLEOTIDE SEQUENCE [LARGE SCALE GENOMIC DNA]</scope>
    <source>
        <strain evidence="3">Crithidia deanei Carvalho (ATCC PRA-265)</strain>
    </source>
</reference>
<dbReference type="AlphaFoldDB" id="A0A7G2BZK9"/>
<protein>
    <submittedName>
        <fullName evidence="2">Uncharacterized protein</fullName>
    </submittedName>
</protein>
<evidence type="ECO:0000256" key="1">
    <source>
        <dbReference type="SAM" id="SignalP"/>
    </source>
</evidence>
<gene>
    <name evidence="2" type="ORF">ADEAN_000035200</name>
</gene>